<evidence type="ECO:0000259" key="2">
    <source>
        <dbReference type="Pfam" id="PF03968"/>
    </source>
</evidence>
<dbReference type="GO" id="GO:0030288">
    <property type="term" value="C:outer membrane-bounded periplasmic space"/>
    <property type="evidence" value="ECO:0007669"/>
    <property type="project" value="TreeGrafter"/>
</dbReference>
<dbReference type="PANTHER" id="PTHR36504">
    <property type="entry name" value="LIPOPOLYSACCHARIDE EXPORT SYSTEM PROTEIN LPTA"/>
    <property type="match status" value="1"/>
</dbReference>
<dbReference type="Gene3D" id="2.60.450.10">
    <property type="entry name" value="Lipopolysaccharide (LPS) transport protein A like domain"/>
    <property type="match status" value="1"/>
</dbReference>
<protein>
    <recommendedName>
        <fullName evidence="2">Organic solvent tolerance-like N-terminal domain-containing protein</fullName>
    </recommendedName>
</protein>
<keyword evidence="1" id="KW-0732">Signal</keyword>
<dbReference type="PANTHER" id="PTHR36504:SF1">
    <property type="entry name" value="LIPOPOLYSACCHARIDE EXPORT SYSTEM PROTEIN LPTA"/>
    <property type="match status" value="1"/>
</dbReference>
<name>A0A5R8KBU7_9BACT</name>
<evidence type="ECO:0000313" key="4">
    <source>
        <dbReference type="Proteomes" id="UP000306196"/>
    </source>
</evidence>
<dbReference type="GO" id="GO:0015920">
    <property type="term" value="P:lipopolysaccharide transport"/>
    <property type="evidence" value="ECO:0007669"/>
    <property type="project" value="TreeGrafter"/>
</dbReference>
<dbReference type="Proteomes" id="UP000306196">
    <property type="component" value="Unassembled WGS sequence"/>
</dbReference>
<reference evidence="3 4" key="1">
    <citation type="submission" date="2019-05" db="EMBL/GenBank/DDBJ databases">
        <title>Verrucobacter flavum gen. nov., sp. nov. a new member of the family Verrucomicrobiaceae.</title>
        <authorList>
            <person name="Szuroczki S."/>
            <person name="Abbaszade G."/>
            <person name="Szabo A."/>
            <person name="Felfoldi T."/>
            <person name="Schumann P."/>
            <person name="Boka K."/>
            <person name="Keki Z."/>
            <person name="Toumi M."/>
            <person name="Toth E."/>
        </authorList>
    </citation>
    <scope>NUCLEOTIDE SEQUENCE [LARGE SCALE GENOMIC DNA]</scope>
    <source>
        <strain evidence="3 4">MG-N-17</strain>
    </source>
</reference>
<dbReference type="GO" id="GO:0017089">
    <property type="term" value="F:glycolipid transfer activity"/>
    <property type="evidence" value="ECO:0007669"/>
    <property type="project" value="TreeGrafter"/>
</dbReference>
<gene>
    <name evidence="3" type="ORF">FEM03_15425</name>
</gene>
<keyword evidence="4" id="KW-1185">Reference proteome</keyword>
<sequence>MSPTSYLIALPVSIIAVSGWMVKMENDTFLHNQRSEQSFYSPESNYRAVNSSHSVHNAARLDHDRYGQNFDSANSLGESIISRPIGERASKTSQPWLASHQTRAHSSNPVELLDIPGFIPPTDKVDEHFQTVPVESGFHITADEATKVDMAGQNVIFNGNVTLTSPQFKMSSNRLKVHMSDDKKSFRLAEAEGNVHVQLTGVTDDKKYRGQSNAAIYEPEKSKLTMTGWPRIQGQGQELIAAEASTKVFLYPDTGRMDTQGRAQTRVAKQFMVNESPVMQNR</sequence>
<comment type="caution">
    <text evidence="3">The sequence shown here is derived from an EMBL/GenBank/DDBJ whole genome shotgun (WGS) entry which is preliminary data.</text>
</comment>
<organism evidence="3 4">
    <name type="scientific">Phragmitibacter flavus</name>
    <dbReference type="NCBI Taxonomy" id="2576071"/>
    <lineage>
        <taxon>Bacteria</taxon>
        <taxon>Pseudomonadati</taxon>
        <taxon>Verrucomicrobiota</taxon>
        <taxon>Verrucomicrobiia</taxon>
        <taxon>Verrucomicrobiales</taxon>
        <taxon>Verrucomicrobiaceae</taxon>
        <taxon>Phragmitibacter</taxon>
    </lineage>
</organism>
<dbReference type="OrthoDB" id="184286at2"/>
<dbReference type="Pfam" id="PF03968">
    <property type="entry name" value="LptD_N"/>
    <property type="match status" value="1"/>
</dbReference>
<evidence type="ECO:0000313" key="3">
    <source>
        <dbReference type="EMBL" id="TLD69717.1"/>
    </source>
</evidence>
<dbReference type="EMBL" id="VAUV01000011">
    <property type="protein sequence ID" value="TLD69717.1"/>
    <property type="molecule type" value="Genomic_DNA"/>
</dbReference>
<dbReference type="AlphaFoldDB" id="A0A5R8KBU7"/>
<evidence type="ECO:0000256" key="1">
    <source>
        <dbReference type="ARBA" id="ARBA00022729"/>
    </source>
</evidence>
<proteinExistence type="predicted"/>
<feature type="domain" description="Organic solvent tolerance-like N-terminal" evidence="2">
    <location>
        <begin position="139"/>
        <end position="239"/>
    </location>
</feature>
<dbReference type="GO" id="GO:0009279">
    <property type="term" value="C:cell outer membrane"/>
    <property type="evidence" value="ECO:0007669"/>
    <property type="project" value="TreeGrafter"/>
</dbReference>
<dbReference type="RefSeq" id="WP_138087177.1">
    <property type="nucleotide sequence ID" value="NZ_VAUV01000011.1"/>
</dbReference>
<dbReference type="InterPro" id="IPR052037">
    <property type="entry name" value="LPS_export_LptA"/>
</dbReference>
<dbReference type="InterPro" id="IPR005653">
    <property type="entry name" value="OstA-like_N"/>
</dbReference>
<accession>A0A5R8KBU7</accession>